<keyword evidence="3" id="KW-1185">Reference proteome</keyword>
<gene>
    <name evidence="2" type="ORF">Pfra01_001914600</name>
</gene>
<dbReference type="Proteomes" id="UP001165121">
    <property type="component" value="Unassembled WGS sequence"/>
</dbReference>
<protein>
    <submittedName>
        <fullName evidence="2">Unnamed protein product</fullName>
    </submittedName>
</protein>
<comment type="caution">
    <text evidence="2">The sequence shown here is derived from an EMBL/GenBank/DDBJ whole genome shotgun (WGS) entry which is preliminary data.</text>
</comment>
<proteinExistence type="predicted"/>
<sequence>MTQAAGTPAASAGANTVVASSATTGSSPAPTPVLKAGSVSSFPGSRRRAVQVVTIMRTPASCDLRKMCRLARAGYARSVSRGPVVVTSDNEDNCQSQLTSKHSSPSTSLHLKNAFNLKTRRYFNGDDAKLPQANDVTWGVQEGAWQHCVCPR</sequence>
<accession>A0A9W7D167</accession>
<evidence type="ECO:0000256" key="1">
    <source>
        <dbReference type="SAM" id="MobiDB-lite"/>
    </source>
</evidence>
<evidence type="ECO:0000313" key="2">
    <source>
        <dbReference type="EMBL" id="GMF48953.1"/>
    </source>
</evidence>
<dbReference type="EMBL" id="BSXT01002436">
    <property type="protein sequence ID" value="GMF48953.1"/>
    <property type="molecule type" value="Genomic_DNA"/>
</dbReference>
<evidence type="ECO:0000313" key="3">
    <source>
        <dbReference type="Proteomes" id="UP001165121"/>
    </source>
</evidence>
<feature type="region of interest" description="Disordered" evidence="1">
    <location>
        <begin position="20"/>
        <end position="41"/>
    </location>
</feature>
<feature type="compositionally biased region" description="Polar residues" evidence="1">
    <location>
        <begin position="93"/>
        <end position="107"/>
    </location>
</feature>
<reference evidence="2" key="1">
    <citation type="submission" date="2023-04" db="EMBL/GenBank/DDBJ databases">
        <title>Phytophthora fragariaefolia NBRC 109709.</title>
        <authorList>
            <person name="Ichikawa N."/>
            <person name="Sato H."/>
            <person name="Tonouchi N."/>
        </authorList>
    </citation>
    <scope>NUCLEOTIDE SEQUENCE</scope>
    <source>
        <strain evidence="2">NBRC 109709</strain>
    </source>
</reference>
<organism evidence="2 3">
    <name type="scientific">Phytophthora fragariaefolia</name>
    <dbReference type="NCBI Taxonomy" id="1490495"/>
    <lineage>
        <taxon>Eukaryota</taxon>
        <taxon>Sar</taxon>
        <taxon>Stramenopiles</taxon>
        <taxon>Oomycota</taxon>
        <taxon>Peronosporomycetes</taxon>
        <taxon>Peronosporales</taxon>
        <taxon>Peronosporaceae</taxon>
        <taxon>Phytophthora</taxon>
    </lineage>
</organism>
<dbReference type="AlphaFoldDB" id="A0A9W7D167"/>
<feature type="region of interest" description="Disordered" evidence="1">
    <location>
        <begin position="87"/>
        <end position="107"/>
    </location>
</feature>
<name>A0A9W7D167_9STRA</name>